<accession>A0A7N0TNZ9</accession>
<protein>
    <submittedName>
        <fullName evidence="1">Uncharacterized protein</fullName>
    </submittedName>
</protein>
<dbReference type="EnsemblPlants" id="Kaladp0040s0639.1.v1.1">
    <property type="protein sequence ID" value="Kaladp0040s0639.1.v1.1.CDS.1"/>
    <property type="gene ID" value="Kaladp0040s0639.v1.1"/>
</dbReference>
<evidence type="ECO:0000313" key="1">
    <source>
        <dbReference type="EnsemblPlants" id="Kaladp0040s0639.1.v1.1.CDS.1"/>
    </source>
</evidence>
<sequence>MLCGKQSILNTRTKGVRCSNTLCGQGSELYVLLMLFSFNICNPEWQLRHLLL</sequence>
<proteinExistence type="predicted"/>
<evidence type="ECO:0000313" key="2">
    <source>
        <dbReference type="Proteomes" id="UP000594263"/>
    </source>
</evidence>
<keyword evidence="2" id="KW-1185">Reference proteome</keyword>
<reference evidence="1" key="1">
    <citation type="submission" date="2021-01" db="UniProtKB">
        <authorList>
            <consortium name="EnsemblPlants"/>
        </authorList>
    </citation>
    <scope>IDENTIFICATION</scope>
</reference>
<dbReference type="Gramene" id="Kaladp0040s0639.1.v1.1">
    <property type="protein sequence ID" value="Kaladp0040s0639.1.v1.1.CDS.1"/>
    <property type="gene ID" value="Kaladp0040s0639.v1.1"/>
</dbReference>
<dbReference type="AlphaFoldDB" id="A0A7N0TNZ9"/>
<name>A0A7N0TNZ9_KALFE</name>
<organism evidence="1 2">
    <name type="scientific">Kalanchoe fedtschenkoi</name>
    <name type="common">Lavender scallops</name>
    <name type="synonym">South American air plant</name>
    <dbReference type="NCBI Taxonomy" id="63787"/>
    <lineage>
        <taxon>Eukaryota</taxon>
        <taxon>Viridiplantae</taxon>
        <taxon>Streptophyta</taxon>
        <taxon>Embryophyta</taxon>
        <taxon>Tracheophyta</taxon>
        <taxon>Spermatophyta</taxon>
        <taxon>Magnoliopsida</taxon>
        <taxon>eudicotyledons</taxon>
        <taxon>Gunneridae</taxon>
        <taxon>Pentapetalae</taxon>
        <taxon>Saxifragales</taxon>
        <taxon>Crassulaceae</taxon>
        <taxon>Kalanchoe</taxon>
    </lineage>
</organism>
<dbReference type="Proteomes" id="UP000594263">
    <property type="component" value="Unplaced"/>
</dbReference>